<gene>
    <name evidence="2" type="ORF">UFOVP181_95</name>
    <name evidence="1" type="ORF">UFOVP57_67</name>
</gene>
<dbReference type="EMBL" id="LR798231">
    <property type="protein sequence ID" value="CAB5208634.1"/>
    <property type="molecule type" value="Genomic_DNA"/>
</dbReference>
<sequence>MKNSNKRYNKQRAIKELAVSFSHELDTQLPVTVLPNGDLAYKNYIVRQNTVGNWGIHSIKSKDIVDQFYLKTCALMAAKAYNNVRLDTYSQIKELDNKYWASHSDSLVYKKNIKNAKEFDRFLVLLNKLEDSEQKAEHYKEEISKMFKWSFA</sequence>
<accession>A0A6J5KS01</accession>
<name>A0A6J5KS01_9CAUD</name>
<proteinExistence type="predicted"/>
<organism evidence="1">
    <name type="scientific">uncultured Caudovirales phage</name>
    <dbReference type="NCBI Taxonomy" id="2100421"/>
    <lineage>
        <taxon>Viruses</taxon>
        <taxon>Duplodnaviria</taxon>
        <taxon>Heunggongvirae</taxon>
        <taxon>Uroviricota</taxon>
        <taxon>Caudoviricetes</taxon>
        <taxon>Peduoviridae</taxon>
        <taxon>Maltschvirus</taxon>
        <taxon>Maltschvirus maltsch</taxon>
    </lineage>
</organism>
<evidence type="ECO:0000313" key="2">
    <source>
        <dbReference type="EMBL" id="CAB5208634.1"/>
    </source>
</evidence>
<dbReference type="EMBL" id="LR796187">
    <property type="protein sequence ID" value="CAB4125204.1"/>
    <property type="molecule type" value="Genomic_DNA"/>
</dbReference>
<evidence type="ECO:0000313" key="1">
    <source>
        <dbReference type="EMBL" id="CAB4125204.1"/>
    </source>
</evidence>
<protein>
    <submittedName>
        <fullName evidence="1">Uncharacterized protein</fullName>
    </submittedName>
</protein>
<reference evidence="1" key="1">
    <citation type="submission" date="2020-04" db="EMBL/GenBank/DDBJ databases">
        <authorList>
            <person name="Chiriac C."/>
            <person name="Salcher M."/>
            <person name="Ghai R."/>
            <person name="Kavagutti S V."/>
        </authorList>
    </citation>
    <scope>NUCLEOTIDE SEQUENCE</scope>
</reference>